<dbReference type="InterPro" id="IPR015943">
    <property type="entry name" value="WD40/YVTN_repeat-like_dom_sf"/>
</dbReference>
<dbReference type="PANTHER" id="PTHR44662">
    <property type="entry name" value="WD REPEAT-CONTAINING PROTEIN 81"/>
    <property type="match status" value="1"/>
</dbReference>
<name>A0A8X8ZCY1_SALSN</name>
<dbReference type="Gene3D" id="2.130.10.10">
    <property type="entry name" value="YVTN repeat-like/Quinoprotein amine dehydrogenase"/>
    <property type="match status" value="3"/>
</dbReference>
<dbReference type="PANTHER" id="PTHR44662:SF1">
    <property type="entry name" value="WD REPEAT-CONTAINING PROTEIN 81"/>
    <property type="match status" value="1"/>
</dbReference>
<evidence type="ECO:0000313" key="1">
    <source>
        <dbReference type="EMBL" id="KAG6400033.1"/>
    </source>
</evidence>
<reference evidence="1" key="1">
    <citation type="submission" date="2018-01" db="EMBL/GenBank/DDBJ databases">
        <authorList>
            <person name="Mao J.F."/>
        </authorList>
    </citation>
    <scope>NUCLEOTIDE SEQUENCE</scope>
    <source>
        <strain evidence="1">Huo1</strain>
        <tissue evidence="1">Leaf</tissue>
    </source>
</reference>
<dbReference type="InterPro" id="IPR001680">
    <property type="entry name" value="WD40_rpt"/>
</dbReference>
<dbReference type="Pfam" id="PF00400">
    <property type="entry name" value="WD40"/>
    <property type="match status" value="1"/>
</dbReference>
<dbReference type="SUPFAM" id="SSF50998">
    <property type="entry name" value="Quinoprotein alcohol dehydrogenase-like"/>
    <property type="match status" value="1"/>
</dbReference>
<dbReference type="EMBL" id="PNBA02000015">
    <property type="protein sequence ID" value="KAG6400033.1"/>
    <property type="molecule type" value="Genomic_DNA"/>
</dbReference>
<dbReference type="AlphaFoldDB" id="A0A8X8ZCY1"/>
<dbReference type="SMART" id="SM00320">
    <property type="entry name" value="WD40"/>
    <property type="match status" value="4"/>
</dbReference>
<dbReference type="InterPro" id="IPR052651">
    <property type="entry name" value="WDR81"/>
</dbReference>
<keyword evidence="2" id="KW-1185">Reference proteome</keyword>
<reference evidence="1" key="2">
    <citation type="submission" date="2020-08" db="EMBL/GenBank/DDBJ databases">
        <title>Plant Genome Project.</title>
        <authorList>
            <person name="Zhang R.-G."/>
        </authorList>
    </citation>
    <scope>NUCLEOTIDE SEQUENCE</scope>
    <source>
        <strain evidence="1">Huo1</strain>
        <tissue evidence="1">Leaf</tissue>
    </source>
</reference>
<dbReference type="InterPro" id="IPR011047">
    <property type="entry name" value="Quinoprotein_ADH-like_sf"/>
</dbReference>
<gene>
    <name evidence="1" type="ORF">SASPL_141521</name>
</gene>
<comment type="caution">
    <text evidence="1">The sequence shown here is derived from an EMBL/GenBank/DDBJ whole genome shotgun (WGS) entry which is preliminary data.</text>
</comment>
<organism evidence="1">
    <name type="scientific">Salvia splendens</name>
    <name type="common">Scarlet sage</name>
    <dbReference type="NCBI Taxonomy" id="180675"/>
    <lineage>
        <taxon>Eukaryota</taxon>
        <taxon>Viridiplantae</taxon>
        <taxon>Streptophyta</taxon>
        <taxon>Embryophyta</taxon>
        <taxon>Tracheophyta</taxon>
        <taxon>Spermatophyta</taxon>
        <taxon>Magnoliopsida</taxon>
        <taxon>eudicotyledons</taxon>
        <taxon>Gunneridae</taxon>
        <taxon>Pentapetalae</taxon>
        <taxon>asterids</taxon>
        <taxon>lamiids</taxon>
        <taxon>Lamiales</taxon>
        <taxon>Lamiaceae</taxon>
        <taxon>Nepetoideae</taxon>
        <taxon>Mentheae</taxon>
        <taxon>Salviinae</taxon>
        <taxon>Salvia</taxon>
        <taxon>Salvia subgen. Calosphace</taxon>
        <taxon>core Calosphace</taxon>
    </lineage>
</organism>
<accession>A0A8X8ZCY1</accession>
<evidence type="ECO:0000313" key="2">
    <source>
        <dbReference type="Proteomes" id="UP000298416"/>
    </source>
</evidence>
<proteinExistence type="predicted"/>
<dbReference type="Proteomes" id="UP000298416">
    <property type="component" value="Unassembled WGS sequence"/>
</dbReference>
<protein>
    <submittedName>
        <fullName evidence="1">Uncharacterized protein</fullName>
    </submittedName>
</protein>
<sequence>MYELYQNPAERIGTTSSLGVQEPWYWFPSPASNWNGLDFATRVGGLKVELPWKIRASIVQSVCAHHGALRSFVVCQNEYTVFTAGVGPGFKGNIQKWDLSRVDCMSSYNGHDEVVNDIFDLASSGRVASCDGIVHIWNGQTGRLISMFFERSLASSTQLAERYEDNMLHFNPLPSGMLSSAFHGNSYTTMDFLGFSDRLIVGQKLHLWRSESVDSGFPPLISSICSSSSNRMSPEESMAFPSWIAAASSTGQCRLFDLRSGKIISSWQAHDGYVTELAATGDYQLVSSSRIWDLRRNWSAEQRVFRGYSDGVSGFSVWGQNIISICRNKIGLSSLQSPANEDGQYRASLQHVYMADEEAKNASMLSAITILPFSLLFLLGTEDDYLKICCVNDIFDLASSGRVASCDGIVHIWNGQTGRLISIGMLSSAFHGNSYTTMDFLGFSDRLIVGTGNGSLRFIDVNQGQKLHLWRSESVDSGFPPLISSICLSSSNRMSPEESMAFPSWIAAASSTGQCRLFDLEVERLFLHGRLMMDM</sequence>